<dbReference type="GO" id="GO:0005524">
    <property type="term" value="F:ATP binding"/>
    <property type="evidence" value="ECO:0007669"/>
    <property type="project" value="UniProtKB-UniRule"/>
</dbReference>
<keyword evidence="5 7" id="KW-0653">Protein transport</keyword>
<feature type="domain" description="AAA+ ATPase" evidence="8">
    <location>
        <begin position="5"/>
        <end position="152"/>
    </location>
</feature>
<dbReference type="EC" id="3.6.4.6" evidence="7"/>
<dbReference type="InterPro" id="IPR003959">
    <property type="entry name" value="ATPase_AAA_core"/>
</dbReference>
<dbReference type="InterPro" id="IPR041569">
    <property type="entry name" value="AAA_lid_3"/>
</dbReference>
<dbReference type="GO" id="GO:0016887">
    <property type="term" value="F:ATP hydrolysis activity"/>
    <property type="evidence" value="ECO:0007669"/>
    <property type="project" value="InterPro"/>
</dbReference>
<evidence type="ECO:0000256" key="5">
    <source>
        <dbReference type="ARBA" id="ARBA00022927"/>
    </source>
</evidence>
<dbReference type="FunFam" id="1.10.8.60:FF:000026">
    <property type="entry name" value="vesicle-fusing ATPase isoform X1"/>
    <property type="match status" value="1"/>
</dbReference>
<dbReference type="InterPro" id="IPR027417">
    <property type="entry name" value="P-loop_NTPase"/>
</dbReference>
<dbReference type="Pfam" id="PF17862">
    <property type="entry name" value="AAA_lid_3"/>
    <property type="match status" value="1"/>
</dbReference>
<evidence type="ECO:0000259" key="8">
    <source>
        <dbReference type="SMART" id="SM00382"/>
    </source>
</evidence>
<comment type="cofactor">
    <cofactor evidence="7">
        <name>Mg(2+)</name>
        <dbReference type="ChEBI" id="CHEBI:18420"/>
    </cofactor>
    <text evidence="7">Binds 1 Mg(2+) ion per subunit.</text>
</comment>
<dbReference type="Pfam" id="PF00004">
    <property type="entry name" value="AAA"/>
    <property type="match status" value="2"/>
</dbReference>
<dbReference type="InterPro" id="IPR003960">
    <property type="entry name" value="ATPase_AAA_CS"/>
</dbReference>
<accession>A0A915DYE3</accession>
<dbReference type="InterPro" id="IPR003593">
    <property type="entry name" value="AAA+_ATPase"/>
</dbReference>
<dbReference type="CDD" id="cd00009">
    <property type="entry name" value="AAA"/>
    <property type="match status" value="1"/>
</dbReference>
<comment type="function">
    <text evidence="7">Required for vesicle-mediated transport. Catalyzes the fusion of transport vesicles within the Golgi cisternae. Is also required for transport from the endoplasmic reticulum to the Golgi stack. Seems to function as a fusion protein required for the delivery of cargo proteins to all compartments of the Golgi stack independent of vesicle origin.</text>
</comment>
<keyword evidence="7" id="KW-0460">Magnesium</keyword>
<dbReference type="InterPro" id="IPR039812">
    <property type="entry name" value="Vesicle-fus_ATPase"/>
</dbReference>
<reference evidence="10" key="1">
    <citation type="submission" date="2022-11" db="UniProtKB">
        <authorList>
            <consortium name="WormBaseParasite"/>
        </authorList>
    </citation>
    <scope>IDENTIFICATION</scope>
</reference>
<comment type="similarity">
    <text evidence="1 6">Belongs to the AAA ATPase family.</text>
</comment>
<evidence type="ECO:0000313" key="10">
    <source>
        <dbReference type="WBParaSite" id="jg24262"/>
    </source>
</evidence>
<keyword evidence="3 6" id="KW-0547">Nucleotide-binding</keyword>
<keyword evidence="7" id="KW-0378">Hydrolase</keyword>
<feature type="domain" description="AAA+ ATPase" evidence="8">
    <location>
        <begin position="289"/>
        <end position="421"/>
    </location>
</feature>
<name>A0A915DYE3_9BILA</name>
<dbReference type="PANTHER" id="PTHR23078:SF3">
    <property type="entry name" value="VESICLE-FUSING ATPASE"/>
    <property type="match status" value="1"/>
</dbReference>
<evidence type="ECO:0000256" key="4">
    <source>
        <dbReference type="ARBA" id="ARBA00022840"/>
    </source>
</evidence>
<evidence type="ECO:0000256" key="3">
    <source>
        <dbReference type="ARBA" id="ARBA00022741"/>
    </source>
</evidence>
<dbReference type="GO" id="GO:0043001">
    <property type="term" value="P:Golgi to plasma membrane protein transport"/>
    <property type="evidence" value="ECO:0007669"/>
    <property type="project" value="TreeGrafter"/>
</dbReference>
<dbReference type="Proteomes" id="UP000887574">
    <property type="component" value="Unplaced"/>
</dbReference>
<proteinExistence type="inferred from homology"/>
<keyword evidence="7" id="KW-0931">ER-Golgi transport</keyword>
<keyword evidence="7" id="KW-0479">Metal-binding</keyword>
<dbReference type="WBParaSite" id="jg24262">
    <property type="protein sequence ID" value="jg24262"/>
    <property type="gene ID" value="jg24262"/>
</dbReference>
<keyword evidence="2 7" id="KW-0813">Transport</keyword>
<dbReference type="AlphaFoldDB" id="A0A915DYE3"/>
<evidence type="ECO:0000256" key="2">
    <source>
        <dbReference type="ARBA" id="ARBA00022448"/>
    </source>
</evidence>
<protein>
    <recommendedName>
        <fullName evidence="7">Vesicle-fusing ATPase</fullName>
        <ecNumber evidence="7">3.6.4.6</ecNumber>
    </recommendedName>
</protein>
<comment type="catalytic activity">
    <reaction evidence="7">
        <text>ATP + H2O = ADP + phosphate + H(+)</text>
        <dbReference type="Rhea" id="RHEA:13065"/>
        <dbReference type="ChEBI" id="CHEBI:15377"/>
        <dbReference type="ChEBI" id="CHEBI:15378"/>
        <dbReference type="ChEBI" id="CHEBI:30616"/>
        <dbReference type="ChEBI" id="CHEBI:43474"/>
        <dbReference type="ChEBI" id="CHEBI:456216"/>
        <dbReference type="EC" id="3.6.4.6"/>
    </reaction>
</comment>
<keyword evidence="9" id="KW-1185">Reference proteome</keyword>
<dbReference type="GO" id="GO:0006891">
    <property type="term" value="P:intra-Golgi vesicle-mediated transport"/>
    <property type="evidence" value="ECO:0007669"/>
    <property type="project" value="TreeGrafter"/>
</dbReference>
<dbReference type="GO" id="GO:0046872">
    <property type="term" value="F:metal ion binding"/>
    <property type="evidence" value="ECO:0007669"/>
    <property type="project" value="UniProtKB-UniRule"/>
</dbReference>
<dbReference type="FunFam" id="3.40.50.300:FF:000154">
    <property type="entry name" value="Vesicle-fusing ATPase 1"/>
    <property type="match status" value="1"/>
</dbReference>
<dbReference type="GO" id="GO:0035494">
    <property type="term" value="P:SNARE complex disassembly"/>
    <property type="evidence" value="ECO:0007669"/>
    <property type="project" value="InterPro"/>
</dbReference>
<dbReference type="PANTHER" id="PTHR23078">
    <property type="entry name" value="VESICULAR-FUSION PROTEIN NSF"/>
    <property type="match status" value="1"/>
</dbReference>
<dbReference type="SMART" id="SM00382">
    <property type="entry name" value="AAA"/>
    <property type="match status" value="2"/>
</dbReference>
<dbReference type="FunFam" id="3.40.50.300:FF:000166">
    <property type="entry name" value="vesicle-fusing ATPase isoform X1"/>
    <property type="match status" value="1"/>
</dbReference>
<evidence type="ECO:0000256" key="7">
    <source>
        <dbReference type="RuleBase" id="RU367045"/>
    </source>
</evidence>
<organism evidence="9 10">
    <name type="scientific">Ditylenchus dipsaci</name>
    <dbReference type="NCBI Taxonomy" id="166011"/>
    <lineage>
        <taxon>Eukaryota</taxon>
        <taxon>Metazoa</taxon>
        <taxon>Ecdysozoa</taxon>
        <taxon>Nematoda</taxon>
        <taxon>Chromadorea</taxon>
        <taxon>Rhabditida</taxon>
        <taxon>Tylenchina</taxon>
        <taxon>Tylenchomorpha</taxon>
        <taxon>Sphaerularioidea</taxon>
        <taxon>Anguinidae</taxon>
        <taxon>Anguininae</taxon>
        <taxon>Ditylenchus</taxon>
    </lineage>
</organism>
<dbReference type="GO" id="GO:0005795">
    <property type="term" value="C:Golgi stack"/>
    <property type="evidence" value="ECO:0007669"/>
    <property type="project" value="TreeGrafter"/>
</dbReference>
<comment type="subcellular location">
    <subcellularLocation>
        <location evidence="7">Cytoplasm</location>
    </subcellularLocation>
</comment>
<dbReference type="PROSITE" id="PS00674">
    <property type="entry name" value="AAA"/>
    <property type="match status" value="1"/>
</dbReference>
<keyword evidence="7" id="KW-0963">Cytoplasm</keyword>
<keyword evidence="4 6" id="KW-0067">ATP-binding</keyword>
<dbReference type="Gene3D" id="3.40.50.300">
    <property type="entry name" value="P-loop containing nucleotide triphosphate hydrolases"/>
    <property type="match status" value="2"/>
</dbReference>
<dbReference type="SUPFAM" id="SSF52540">
    <property type="entry name" value="P-loop containing nucleoside triphosphate hydrolases"/>
    <property type="match status" value="2"/>
</dbReference>
<evidence type="ECO:0000256" key="1">
    <source>
        <dbReference type="ARBA" id="ARBA00006914"/>
    </source>
</evidence>
<evidence type="ECO:0000256" key="6">
    <source>
        <dbReference type="RuleBase" id="RU003651"/>
    </source>
</evidence>
<evidence type="ECO:0000313" key="9">
    <source>
        <dbReference type="Proteomes" id="UP000887574"/>
    </source>
</evidence>
<dbReference type="Gene3D" id="1.10.8.60">
    <property type="match status" value="1"/>
</dbReference>
<sequence length="530" mass="59516">MGINHLRGILLHGPPGTGKTLLARKIAEMLNAREPKLVNGPEIFDMYLGQSESNIRKLFADAEKEWAAVGNNSRLHVIIFDEFDSIVPNRRHLRSTGRTDSRVVNQLLSKLDGLEQLNNILVIGMTNQLELIDPAILRPGRMEIQMEIHLPDEEGRHQILKIHTQKMRNSNRLAEDVDLAEIAKQCANYSGAEIEGLVRAAQSHAVKRFLGDGKQKKVTEETDTDSLKIISEDFQAALKKDITPHFGNANAMLTHILHRPIIHWCAEISQVLSKGDEAIKQTLAKNGPGFVKILLIGAKQTGKTFLAAEIAKESKMNFVKLVTAASLGRNKISELEQAFDDAAASALSCLFIDNLERIADYSEARETFDNQIVLKLSELIERRPKEGKRLLVIATCSSQEFIKNARLKRVFSSVVQVPSIKEQQHITSVVKSLNLFDTEEMQLFHKHLNQLPTNLELSIQQLLEIVDSVRMEDEEESLLVAGGELGPVKHNKRVEKFFKGLKQLFKKLLLTHTICMPDRIALICAYTTFV</sequence>